<feature type="region of interest" description="Disordered" evidence="12">
    <location>
        <begin position="439"/>
        <end position="458"/>
    </location>
</feature>
<keyword evidence="3" id="KW-0677">Repeat</keyword>
<evidence type="ECO:0000256" key="4">
    <source>
        <dbReference type="ARBA" id="ARBA00022771"/>
    </source>
</evidence>
<feature type="region of interest" description="Disordered" evidence="12">
    <location>
        <begin position="819"/>
        <end position="854"/>
    </location>
</feature>
<keyword evidence="5" id="KW-0862">Zinc</keyword>
<dbReference type="FunFam" id="3.30.160.60:FF:000340">
    <property type="entry name" value="zinc finger protein 473 isoform X1"/>
    <property type="match status" value="1"/>
</dbReference>
<dbReference type="GO" id="GO:0000978">
    <property type="term" value="F:RNA polymerase II cis-regulatory region sequence-specific DNA binding"/>
    <property type="evidence" value="ECO:0007669"/>
    <property type="project" value="TreeGrafter"/>
</dbReference>
<dbReference type="SUPFAM" id="SSF53474">
    <property type="entry name" value="alpha/beta-Hydrolases"/>
    <property type="match status" value="1"/>
</dbReference>
<evidence type="ECO:0000256" key="3">
    <source>
        <dbReference type="ARBA" id="ARBA00022737"/>
    </source>
</evidence>
<evidence type="ECO:0000256" key="12">
    <source>
        <dbReference type="SAM" id="MobiDB-lite"/>
    </source>
</evidence>
<dbReference type="Pfam" id="PF00096">
    <property type="entry name" value="zf-C2H2"/>
    <property type="match status" value="2"/>
</dbReference>
<dbReference type="SMART" id="SM00355">
    <property type="entry name" value="ZnF_C2H2"/>
    <property type="match status" value="2"/>
</dbReference>
<dbReference type="GO" id="GO:0000981">
    <property type="term" value="F:DNA-binding transcription factor activity, RNA polymerase II-specific"/>
    <property type="evidence" value="ECO:0007669"/>
    <property type="project" value="TreeGrafter"/>
</dbReference>
<protein>
    <recommendedName>
        <fullName evidence="10">pH-response transcription factor pacC/RIM101</fullName>
    </recommendedName>
</protein>
<dbReference type="InterPro" id="IPR036236">
    <property type="entry name" value="Znf_C2H2_sf"/>
</dbReference>
<evidence type="ECO:0000256" key="9">
    <source>
        <dbReference type="ARBA" id="ARBA00038474"/>
    </source>
</evidence>
<dbReference type="STRING" id="205917.A0A4Y9YFM8"/>
<dbReference type="AlphaFoldDB" id="A0A4Y9YFM8"/>
<dbReference type="GO" id="GO:0005634">
    <property type="term" value="C:nucleus"/>
    <property type="evidence" value="ECO:0007669"/>
    <property type="project" value="UniProtKB-SubCell"/>
</dbReference>
<feature type="region of interest" description="Disordered" evidence="12">
    <location>
        <begin position="504"/>
        <end position="528"/>
    </location>
</feature>
<evidence type="ECO:0000256" key="6">
    <source>
        <dbReference type="ARBA" id="ARBA00023015"/>
    </source>
</evidence>
<feature type="domain" description="C2H2-type" evidence="13">
    <location>
        <begin position="719"/>
        <end position="743"/>
    </location>
</feature>
<reference evidence="14 15" key="1">
    <citation type="submission" date="2019-02" db="EMBL/GenBank/DDBJ databases">
        <title>Genome sequencing of the rare red list fungi Dentipellis fragilis.</title>
        <authorList>
            <person name="Buettner E."/>
            <person name="Kellner H."/>
        </authorList>
    </citation>
    <scope>NUCLEOTIDE SEQUENCE [LARGE SCALE GENOMIC DNA]</scope>
    <source>
        <strain evidence="14 15">DSM 105465</strain>
    </source>
</reference>
<dbReference type="OrthoDB" id="6077919at2759"/>
<dbReference type="Proteomes" id="UP000298327">
    <property type="component" value="Unassembled WGS sequence"/>
</dbReference>
<dbReference type="Gene3D" id="3.40.50.1820">
    <property type="entry name" value="alpha/beta hydrolase"/>
    <property type="match status" value="1"/>
</dbReference>
<dbReference type="Gene3D" id="3.30.160.60">
    <property type="entry name" value="Classic Zinc Finger"/>
    <property type="match status" value="2"/>
</dbReference>
<evidence type="ECO:0000256" key="1">
    <source>
        <dbReference type="ARBA" id="ARBA00004123"/>
    </source>
</evidence>
<keyword evidence="7" id="KW-0804">Transcription</keyword>
<proteinExistence type="inferred from homology"/>
<evidence type="ECO:0000256" key="10">
    <source>
        <dbReference type="ARBA" id="ARBA00039490"/>
    </source>
</evidence>
<sequence>MASSSPEPTLPTYASAYPNTISKIIRSADGTRIFAEATGSPANPHVVLVPGVGFSACVFDAFCADLRLLAAIYIVGSPPPARCIDIVHVLTKDQVRADRARSGRSDAALTEEKHESKRYAEDFDAVMKAFDLHHPVFVGWSYEGTWLADITAHLPPFTLSSCVLLAGMPYAQGLLERICTPALLALFPAVLSSDARTAQDAQRATVDLMFSSSSTKPPVLTYAQRLVYYGSRMDAAYVGRLAERTQDRAASAVGWSSPKRQSSERDPHSVHVWFCGGGGAAAQALVRQGLSFESEDRGEETRVKAQDVSPVQIAVLSPQSPFIVMSHSHLWHPTPFDIPDDNPSSQPPNMSWSDWGLSYESFALAQSTSAGHYDAQHAPRSNSMSFLPSAGPFPESSQRTVLPEPQCASFDTELFGHIPDSQPKLSSFSAAEPCNQSIFPTFSESDKENPGLGSSAFASSHCRSSSLSASASHASSRSSVSSLDPLEQDAGNFSFVNAMHQMHPAPHAPVPISHAQQPPSRPSSNSNTAVRRTMGMFHANPFASTAPEAPRLPARNAQSRASTPSLLAFRLHSSDLEPLEDSEDPFPLRVEDLAVRDDEKVYEGLSHSFFLGKSEPPRRSSAPSSMHTSPWHVPPSPSVSPAISATSSPSVLSEQSECSSDASPAFTTQPITSPPHHPSTAAKVKRKSKMHCCEVCGKAFPRPSGLATHMNSHSGAKPFKCPLKDCPKMFTVRSNAKRHLRTHGIHITSSRSPSSSSSKQDGGARVIGFEDPVVMDVDYAPDMGPGGKQWRVKWMGQNSEAQNLNQMAAPREEARALRTPTEGTRPARGDGHWGPCDAGRGLRVDGTGADLPRSSQWGMRTEVLSGPVASSDHGIFAF</sequence>
<keyword evidence="8" id="KW-0539">Nucleus</keyword>
<dbReference type="EMBL" id="SEOQ01000573">
    <property type="protein sequence ID" value="TFY60251.1"/>
    <property type="molecule type" value="Genomic_DNA"/>
</dbReference>
<dbReference type="InterPro" id="IPR051565">
    <property type="entry name" value="Sal_C2H2-zinc-finger"/>
</dbReference>
<comment type="subcellular location">
    <subcellularLocation>
        <location evidence="1">Nucleus</location>
    </subcellularLocation>
</comment>
<dbReference type="PANTHER" id="PTHR23233:SF84">
    <property type="entry name" value="FI23031P1"/>
    <property type="match status" value="1"/>
</dbReference>
<dbReference type="InterPro" id="IPR029058">
    <property type="entry name" value="AB_hydrolase_fold"/>
</dbReference>
<dbReference type="PROSITE" id="PS00028">
    <property type="entry name" value="ZINC_FINGER_C2H2_1"/>
    <property type="match status" value="2"/>
</dbReference>
<feature type="region of interest" description="Disordered" evidence="12">
    <location>
        <begin position="373"/>
        <end position="401"/>
    </location>
</feature>
<evidence type="ECO:0000256" key="11">
    <source>
        <dbReference type="PROSITE-ProRule" id="PRU00042"/>
    </source>
</evidence>
<dbReference type="InterPro" id="IPR013087">
    <property type="entry name" value="Znf_C2H2_type"/>
</dbReference>
<evidence type="ECO:0000259" key="13">
    <source>
        <dbReference type="PROSITE" id="PS50157"/>
    </source>
</evidence>
<feature type="compositionally biased region" description="Low complexity" evidence="12">
    <location>
        <begin position="639"/>
        <end position="650"/>
    </location>
</feature>
<evidence type="ECO:0000313" key="14">
    <source>
        <dbReference type="EMBL" id="TFY60251.1"/>
    </source>
</evidence>
<evidence type="ECO:0000256" key="5">
    <source>
        <dbReference type="ARBA" id="ARBA00022833"/>
    </source>
</evidence>
<evidence type="ECO:0000256" key="2">
    <source>
        <dbReference type="ARBA" id="ARBA00022723"/>
    </source>
</evidence>
<dbReference type="PANTHER" id="PTHR23233">
    <property type="entry name" value="SAL-LIKE PROTEIN"/>
    <property type="match status" value="1"/>
</dbReference>
<dbReference type="PROSITE" id="PS50157">
    <property type="entry name" value="ZINC_FINGER_C2H2_2"/>
    <property type="match status" value="2"/>
</dbReference>
<gene>
    <name evidence="14" type="ORF">EVG20_g7486</name>
</gene>
<comment type="caution">
    <text evidence="14">The sequence shown here is derived from an EMBL/GenBank/DDBJ whole genome shotgun (WGS) entry which is preliminary data.</text>
</comment>
<feature type="compositionally biased region" description="Low complexity" evidence="12">
    <location>
        <begin position="619"/>
        <end position="631"/>
    </location>
</feature>
<feature type="region of interest" description="Disordered" evidence="12">
    <location>
        <begin position="610"/>
        <end position="684"/>
    </location>
</feature>
<dbReference type="GO" id="GO:0008270">
    <property type="term" value="F:zinc ion binding"/>
    <property type="evidence" value="ECO:0007669"/>
    <property type="project" value="UniProtKB-KW"/>
</dbReference>
<keyword evidence="2" id="KW-0479">Metal-binding</keyword>
<keyword evidence="4 11" id="KW-0863">Zinc-finger</keyword>
<keyword evidence="15" id="KW-1185">Reference proteome</keyword>
<feature type="domain" description="C2H2-type" evidence="13">
    <location>
        <begin position="691"/>
        <end position="718"/>
    </location>
</feature>
<keyword evidence="6" id="KW-0805">Transcription regulation</keyword>
<evidence type="ECO:0000256" key="7">
    <source>
        <dbReference type="ARBA" id="ARBA00023163"/>
    </source>
</evidence>
<comment type="similarity">
    <text evidence="9">Belongs to the sal C2H2-type zinc-finger protein family.</text>
</comment>
<name>A0A4Y9YFM8_9AGAM</name>
<accession>A0A4Y9YFM8</accession>
<organism evidence="14 15">
    <name type="scientific">Dentipellis fragilis</name>
    <dbReference type="NCBI Taxonomy" id="205917"/>
    <lineage>
        <taxon>Eukaryota</taxon>
        <taxon>Fungi</taxon>
        <taxon>Dikarya</taxon>
        <taxon>Basidiomycota</taxon>
        <taxon>Agaricomycotina</taxon>
        <taxon>Agaricomycetes</taxon>
        <taxon>Russulales</taxon>
        <taxon>Hericiaceae</taxon>
        <taxon>Dentipellis</taxon>
    </lineage>
</organism>
<evidence type="ECO:0000313" key="15">
    <source>
        <dbReference type="Proteomes" id="UP000298327"/>
    </source>
</evidence>
<feature type="compositionally biased region" description="Polar residues" evidence="12">
    <location>
        <begin position="651"/>
        <end position="671"/>
    </location>
</feature>
<evidence type="ECO:0000256" key="8">
    <source>
        <dbReference type="ARBA" id="ARBA00023242"/>
    </source>
</evidence>
<dbReference type="SUPFAM" id="SSF57667">
    <property type="entry name" value="beta-beta-alpha zinc fingers"/>
    <property type="match status" value="1"/>
</dbReference>